<organism evidence="1 2">
    <name type="scientific">Photobacterium galatheae</name>
    <dbReference type="NCBI Taxonomy" id="1654360"/>
    <lineage>
        <taxon>Bacteria</taxon>
        <taxon>Pseudomonadati</taxon>
        <taxon>Pseudomonadota</taxon>
        <taxon>Gammaproteobacteria</taxon>
        <taxon>Vibrionales</taxon>
        <taxon>Vibrionaceae</taxon>
        <taxon>Photobacterium</taxon>
    </lineage>
</organism>
<dbReference type="STRING" id="1654360.EA58_15020"/>
<accession>A0A066RPL2</accession>
<gene>
    <name evidence="1" type="ORF">EA58_15020</name>
</gene>
<evidence type="ECO:0000313" key="2">
    <source>
        <dbReference type="Proteomes" id="UP000027192"/>
    </source>
</evidence>
<comment type="caution">
    <text evidence="1">The sequence shown here is derived from an EMBL/GenBank/DDBJ whole genome shotgun (WGS) entry which is preliminary data.</text>
</comment>
<dbReference type="RefSeq" id="WP_036754121.1">
    <property type="nucleotide sequence ID" value="NZ_JAGSGC010000004.1"/>
</dbReference>
<keyword evidence="2" id="KW-1185">Reference proteome</keyword>
<sequence>MNSAQTKSKLAQDELDALALYKLYSDPNSSNEELFTELKKLKDKRRFRPIWSTMCALQHNPEATIRIENDIHTQIGTKDIRMSGKSYTVTVYFLPVSLSTSPDLEDVETLNGLQIRASLPQNTCNELAEAIKRYIQPNEGEQISILSGLIDRSLLTSFQGLEFVNGLTKRLADYVKDQTKDEAIIKWLAKFDAMEPIKLTPRDPEDHRALVIYTLTEVENRTVNERLTRQNCLVKNYMGEKVNTSDYALGKELHQVITSTYSKAISQSNTNFSIVSSTLPPQTFAFLRLSYFSNTLIDMISLTRLLWGRVGLCATTNIHVSEYLSKIGVTIQTGVNSGEFAMTQIYEPSYRYNPASELSCHIDMVKNIAGVDIHFNKV</sequence>
<name>A0A066RPL2_9GAMM</name>
<dbReference type="EMBL" id="JMIB01000027">
    <property type="protein sequence ID" value="KDM91051.1"/>
    <property type="molecule type" value="Genomic_DNA"/>
</dbReference>
<reference evidence="1 2" key="1">
    <citation type="submission" date="2014-04" db="EMBL/GenBank/DDBJ databases">
        <title>Draft genome sequence of Photobacterium halotolerans S2753: a solonamide, ngercheumicin and holomycin producer.</title>
        <authorList>
            <person name="Machado H.R."/>
            <person name="Gram L."/>
        </authorList>
    </citation>
    <scope>NUCLEOTIDE SEQUENCE [LARGE SCALE GENOMIC DNA]</scope>
    <source>
        <strain evidence="1 2">S2753</strain>
    </source>
</reference>
<dbReference type="Proteomes" id="UP000027192">
    <property type="component" value="Unassembled WGS sequence"/>
</dbReference>
<evidence type="ECO:0000313" key="1">
    <source>
        <dbReference type="EMBL" id="KDM91051.1"/>
    </source>
</evidence>
<proteinExistence type="predicted"/>
<dbReference type="AlphaFoldDB" id="A0A066RPL2"/>
<protein>
    <submittedName>
        <fullName evidence="1">Uncharacterized protein</fullName>
    </submittedName>
</protein>